<reference evidence="2" key="2">
    <citation type="journal article" date="2022" name="Res Sq">
        <title>Evolution of multicellular longitudinally dividing oral cavity symbionts (Neisseriaceae).</title>
        <authorList>
            <person name="Nyongesa S."/>
            <person name="Weber P."/>
            <person name="Bernet E."/>
            <person name="Pullido F."/>
            <person name="Nieckarz M."/>
            <person name="Delaby M."/>
            <person name="Nieves C."/>
            <person name="Viehboeck T."/>
            <person name="Krause N."/>
            <person name="Rivera-Millot A."/>
            <person name="Nakamura A."/>
            <person name="Vischer N."/>
            <person name="VanNieuwenhze M."/>
            <person name="Brun Y."/>
            <person name="Cava F."/>
            <person name="Bulgheresi S."/>
            <person name="Veyrier F."/>
        </authorList>
    </citation>
    <scope>NUCLEOTIDE SEQUENCE</scope>
    <source>
        <strain evidence="2">17694</strain>
    </source>
</reference>
<name>A0A8T9MVM8_9NEIS</name>
<feature type="compositionally biased region" description="Low complexity" evidence="1">
    <location>
        <begin position="16"/>
        <end position="29"/>
    </location>
</feature>
<dbReference type="EMBL" id="CP091521">
    <property type="protein sequence ID" value="UOP04526.1"/>
    <property type="molecule type" value="Genomic_DNA"/>
</dbReference>
<proteinExistence type="predicted"/>
<feature type="region of interest" description="Disordered" evidence="1">
    <location>
        <begin position="1"/>
        <end position="136"/>
    </location>
</feature>
<keyword evidence="3" id="KW-1185">Reference proteome</keyword>
<protein>
    <submittedName>
        <fullName evidence="2">Uncharacterized protein</fullName>
    </submittedName>
</protein>
<feature type="compositionally biased region" description="Polar residues" evidence="1">
    <location>
        <begin position="61"/>
        <end position="74"/>
    </location>
</feature>
<evidence type="ECO:0000256" key="1">
    <source>
        <dbReference type="SAM" id="MobiDB-lite"/>
    </source>
</evidence>
<feature type="compositionally biased region" description="Polar residues" evidence="1">
    <location>
        <begin position="97"/>
        <end position="112"/>
    </location>
</feature>
<accession>A0A8T9MVM8</accession>
<evidence type="ECO:0000313" key="3">
    <source>
        <dbReference type="Proteomes" id="UP000831534"/>
    </source>
</evidence>
<reference evidence="2" key="1">
    <citation type="submission" date="2021-12" db="EMBL/GenBank/DDBJ databases">
        <authorList>
            <person name="Veyrier F.J."/>
        </authorList>
    </citation>
    <scope>NUCLEOTIDE SEQUENCE</scope>
    <source>
        <strain evidence="2">17694</strain>
    </source>
</reference>
<organism evidence="2 3">
    <name type="scientific">Conchiformibius kuhniae</name>
    <dbReference type="NCBI Taxonomy" id="211502"/>
    <lineage>
        <taxon>Bacteria</taxon>
        <taxon>Pseudomonadati</taxon>
        <taxon>Pseudomonadota</taxon>
        <taxon>Betaproteobacteria</taxon>
        <taxon>Neisseriales</taxon>
        <taxon>Neisseriaceae</taxon>
        <taxon>Conchiformibius</taxon>
    </lineage>
</organism>
<gene>
    <name evidence="2" type="ORF">LVJ77_09640</name>
</gene>
<feature type="compositionally biased region" description="Basic and acidic residues" evidence="1">
    <location>
        <begin position="1"/>
        <end position="15"/>
    </location>
</feature>
<sequence length="136" mass="14787">MPPRRTDPDRRKEAEAAASALNADSAAALPPVNTRALTGGQQVPRKPRPKRPPRETANAEAAQNTRSQRSQNTGGEVALEPVNVPRERPLPPRNRNSDSGNSRPSRQSQASSGERELTPVRPAQNNRQTEAIDALF</sequence>
<dbReference type="Proteomes" id="UP000831534">
    <property type="component" value="Chromosome"/>
</dbReference>
<dbReference type="AlphaFoldDB" id="A0A8T9MVM8"/>
<evidence type="ECO:0000313" key="2">
    <source>
        <dbReference type="EMBL" id="UOP04526.1"/>
    </source>
</evidence>